<dbReference type="GO" id="GO:0009235">
    <property type="term" value="P:cobalamin metabolic process"/>
    <property type="evidence" value="ECO:0007669"/>
    <property type="project" value="TreeGrafter"/>
</dbReference>
<dbReference type="GO" id="GO:0005737">
    <property type="term" value="C:cytoplasm"/>
    <property type="evidence" value="ECO:0007669"/>
    <property type="project" value="UniProtKB-SubCell"/>
</dbReference>
<dbReference type="EMBL" id="JAVRJZ010000020">
    <property type="protein sequence ID" value="KAK2706323.1"/>
    <property type="molecule type" value="Genomic_DNA"/>
</dbReference>
<keyword evidence="5" id="KW-0963">Cytoplasm</keyword>
<evidence type="ECO:0000313" key="12">
    <source>
        <dbReference type="EMBL" id="KAK2706321.1"/>
    </source>
</evidence>
<evidence type="ECO:0000313" key="13">
    <source>
        <dbReference type="Proteomes" id="UP001187531"/>
    </source>
</evidence>
<evidence type="ECO:0000256" key="5">
    <source>
        <dbReference type="ARBA" id="ARBA00022490"/>
    </source>
</evidence>
<sequence length="252" mass="29095">MSSAGCVKNIEKIKMVLEEDYHASGLNYHFLKVGWYNEKVTKPFRLNYDPNAAAFVVISSPEMFEKTFIPFLLKRHCIGEGDPLDESLANHLKSLEHKLDGCHLEILQDYQMQGNTRKPRILVQTAGHVSGAVYFYQRKDLAVDPWPVDKRIYGVCLHPRYGGWFALRGVIVFPDVLVGDVPRPTPVDTLVSDEKKKELLEKYNFNWEDWSFRDVIPVESRYSELQKQYFSTVPAERTSIVERIRSSCAKYS</sequence>
<dbReference type="Proteomes" id="UP001187531">
    <property type="component" value="Unassembled WGS sequence"/>
</dbReference>
<dbReference type="EMBL" id="JAVRJZ010000020">
    <property type="protein sequence ID" value="KAK2706321.1"/>
    <property type="molecule type" value="Genomic_DNA"/>
</dbReference>
<dbReference type="GO" id="GO:0071949">
    <property type="term" value="F:FAD binding"/>
    <property type="evidence" value="ECO:0007669"/>
    <property type="project" value="TreeGrafter"/>
</dbReference>
<evidence type="ECO:0000256" key="10">
    <source>
        <dbReference type="ARBA" id="ARBA00023002"/>
    </source>
</evidence>
<comment type="cofactor">
    <cofactor evidence="2">
        <name>FAD</name>
        <dbReference type="ChEBI" id="CHEBI:57692"/>
    </cofactor>
</comment>
<evidence type="ECO:0000256" key="11">
    <source>
        <dbReference type="ARBA" id="ARBA00031313"/>
    </source>
</evidence>
<reference evidence="12" key="1">
    <citation type="submission" date="2023-07" db="EMBL/GenBank/DDBJ databases">
        <title>Chromosome-level genome assembly of Artemia franciscana.</title>
        <authorList>
            <person name="Jo E."/>
        </authorList>
    </citation>
    <scope>NUCLEOTIDE SEQUENCE</scope>
    <source>
        <tissue evidence="12">Whole body</tissue>
    </source>
</reference>
<evidence type="ECO:0000256" key="9">
    <source>
        <dbReference type="ARBA" id="ARBA00022857"/>
    </source>
</evidence>
<proteinExistence type="inferred from homology"/>
<gene>
    <name evidence="12" type="ORF">QYM36_016377</name>
</gene>
<dbReference type="PANTHER" id="PTHR31457">
    <property type="entry name" value="METHYLMALONIC ACIDURIA AND HOMOCYSTINURIA TYPE C PROTEIN"/>
    <property type="match status" value="1"/>
</dbReference>
<dbReference type="PANTHER" id="PTHR31457:SF2">
    <property type="entry name" value="CYANOCOBALAMIN REDUCTASE _ ALKYLCOBALAMIN DEALKYLASE"/>
    <property type="match status" value="1"/>
</dbReference>
<comment type="subcellular location">
    <subcellularLocation>
        <location evidence="3">Cytoplasm</location>
    </subcellularLocation>
</comment>
<protein>
    <recommendedName>
        <fullName evidence="11">Cyanocobalamin reductase (cyanide-eliminating)</fullName>
    </recommendedName>
</protein>
<keyword evidence="6" id="KW-0285">Flavoprotein</keyword>
<comment type="caution">
    <text evidence="12">The sequence shown here is derived from an EMBL/GenBank/DDBJ whole genome shotgun (WGS) entry which is preliminary data.</text>
</comment>
<accession>A0AA88HIJ4</accession>
<evidence type="ECO:0000256" key="4">
    <source>
        <dbReference type="ARBA" id="ARBA00007762"/>
    </source>
</evidence>
<evidence type="ECO:0000256" key="8">
    <source>
        <dbReference type="ARBA" id="ARBA00022827"/>
    </source>
</evidence>
<evidence type="ECO:0000256" key="3">
    <source>
        <dbReference type="ARBA" id="ARBA00004496"/>
    </source>
</evidence>
<dbReference type="InterPro" id="IPR032037">
    <property type="entry name" value="MMACHC"/>
</dbReference>
<dbReference type="GO" id="GO:0033787">
    <property type="term" value="F:cyanocobalamin reductase (cyanide-eliminating) (NADP+) activity"/>
    <property type="evidence" value="ECO:0007669"/>
    <property type="project" value="TreeGrafter"/>
</dbReference>
<dbReference type="AlphaFoldDB" id="A0AA88HIJ4"/>
<dbReference type="CDD" id="cd12959">
    <property type="entry name" value="MMACHC-like"/>
    <property type="match status" value="1"/>
</dbReference>
<evidence type="ECO:0000256" key="1">
    <source>
        <dbReference type="ARBA" id="ARBA00001917"/>
    </source>
</evidence>
<keyword evidence="8" id="KW-0274">FAD</keyword>
<organism evidence="12 13">
    <name type="scientific">Artemia franciscana</name>
    <name type="common">Brine shrimp</name>
    <name type="synonym">Artemia sanfranciscana</name>
    <dbReference type="NCBI Taxonomy" id="6661"/>
    <lineage>
        <taxon>Eukaryota</taxon>
        <taxon>Metazoa</taxon>
        <taxon>Ecdysozoa</taxon>
        <taxon>Arthropoda</taxon>
        <taxon>Crustacea</taxon>
        <taxon>Branchiopoda</taxon>
        <taxon>Anostraca</taxon>
        <taxon>Artemiidae</taxon>
        <taxon>Artemia</taxon>
    </lineage>
</organism>
<comment type="cofactor">
    <cofactor evidence="1">
        <name>FMN</name>
        <dbReference type="ChEBI" id="CHEBI:58210"/>
    </cofactor>
</comment>
<keyword evidence="10" id="KW-0560">Oxidoreductase</keyword>
<evidence type="ECO:0000256" key="7">
    <source>
        <dbReference type="ARBA" id="ARBA00022643"/>
    </source>
</evidence>
<name>A0AA88HIJ4_ARTSF</name>
<keyword evidence="9" id="KW-0521">NADP</keyword>
<comment type="similarity">
    <text evidence="4">Belongs to the MMACHC family.</text>
</comment>
<dbReference type="Pfam" id="PF16690">
    <property type="entry name" value="MMACHC"/>
    <property type="match status" value="1"/>
</dbReference>
<keyword evidence="13" id="KW-1185">Reference proteome</keyword>
<dbReference type="GO" id="GO:0032451">
    <property type="term" value="F:demethylase activity"/>
    <property type="evidence" value="ECO:0007669"/>
    <property type="project" value="TreeGrafter"/>
</dbReference>
<evidence type="ECO:0000256" key="6">
    <source>
        <dbReference type="ARBA" id="ARBA00022630"/>
    </source>
</evidence>
<evidence type="ECO:0000256" key="2">
    <source>
        <dbReference type="ARBA" id="ARBA00001974"/>
    </source>
</evidence>
<keyword evidence="7" id="KW-0288">FMN</keyword>